<evidence type="ECO:0000256" key="1">
    <source>
        <dbReference type="SAM" id="MobiDB-lite"/>
    </source>
</evidence>
<reference evidence="3" key="2">
    <citation type="submission" date="2021-12" db="EMBL/GenBank/DDBJ databases">
        <title>Resequencing data analysis of finger millet.</title>
        <authorList>
            <person name="Hatakeyama M."/>
            <person name="Aluri S."/>
            <person name="Balachadran M.T."/>
            <person name="Sivarajan S.R."/>
            <person name="Poveda L."/>
            <person name="Shimizu-Inatsugi R."/>
            <person name="Schlapbach R."/>
            <person name="Sreeman S.M."/>
            <person name="Shimizu K.K."/>
        </authorList>
    </citation>
    <scope>NUCLEOTIDE SEQUENCE</scope>
</reference>
<dbReference type="Pfam" id="PF00646">
    <property type="entry name" value="F-box"/>
    <property type="match status" value="1"/>
</dbReference>
<comment type="caution">
    <text evidence="3">The sequence shown here is derived from an EMBL/GenBank/DDBJ whole genome shotgun (WGS) entry which is preliminary data.</text>
</comment>
<dbReference type="PANTHER" id="PTHR32133">
    <property type="entry name" value="OS07G0120400 PROTEIN"/>
    <property type="match status" value="1"/>
</dbReference>
<evidence type="ECO:0000259" key="2">
    <source>
        <dbReference type="SMART" id="SM00256"/>
    </source>
</evidence>
<dbReference type="PANTHER" id="PTHR32133:SF386">
    <property type="entry name" value="F-BOX DOMAIN-CONTAINING PROTEIN"/>
    <property type="match status" value="1"/>
</dbReference>
<dbReference type="Gene3D" id="1.20.1280.50">
    <property type="match status" value="1"/>
</dbReference>
<feature type="compositionally biased region" description="Basic residues" evidence="1">
    <location>
        <begin position="483"/>
        <end position="493"/>
    </location>
</feature>
<evidence type="ECO:0000313" key="3">
    <source>
        <dbReference type="EMBL" id="GJN24348.1"/>
    </source>
</evidence>
<dbReference type="InterPro" id="IPR036047">
    <property type="entry name" value="F-box-like_dom_sf"/>
</dbReference>
<feature type="compositionally biased region" description="Basic residues" evidence="1">
    <location>
        <begin position="460"/>
        <end position="471"/>
    </location>
</feature>
<name>A0AAV5ENM4_ELECO</name>
<feature type="domain" description="F-box" evidence="2">
    <location>
        <begin position="8"/>
        <end position="51"/>
    </location>
</feature>
<dbReference type="Pfam" id="PF23635">
    <property type="entry name" value="Beta-prop_AT5G49610-like"/>
    <property type="match status" value="1"/>
</dbReference>
<accession>A0AAV5ENM4</accession>
<dbReference type="InterPro" id="IPR056594">
    <property type="entry name" value="AT5G49610-like_b-prop"/>
</dbReference>
<sequence length="778" mass="85821">MAPPPPELVDELIEEIVLRLPPDNPASLIRAALVCKSWCRLISSPRFRRRFREFHRSAPMLGFLLDLWDNADQSFIARFVHTAFSSSSSTSFPPRADRRGFALDARHGRVLLYTTHPSPQQHAPFLLDYCFVVWNPITDEQKELPVLTWYPHSPAWMAAVLCAGATCDHLACRNDEPFLVILVSVVIDNVFVFVYSSETGTWTGSTAHIHLGPTLIYIYYAAVPMGPSLLARGQLHFAIEDGRRILIYDIAECFLSVITTPQSHCVGNMGLVTAEGGGLGVVGVEGYKLYHWSQVLGPDGDGWDWKLEMVIELDMMLSIDIGVPTTSFHVVGFAEGWDLVFVCGSDGVYAAALESGQVKKVHGKTHFYTIVPYMSFYTPAAIEKTNHHVGADAGRRRGGGPPPPPADRPGEPRPRGARLHPVAPHRLRSRLPPPLHRVPPPWPPPPHPSPDAELPLQHQILRRRRRHRPLLPRRAILPFPPRPPRRLRPRRAPRPACSSSARARRGPSPRQEGFDPDVVEPIDLLVWDPVTRDEHRLPVLFWHARSRLAWNAAVLCAAAAITGTECDHHDGPFSVVFVGIDDAESKISAFTYSSETGAWAVPVSAYMEGLSATLLGPSVLAGEALHFTIEGGQRILAYHLAARTIDVLLTPNLPVQTVSLIATEDGRLGIAGVMMGGSGTRLGVWSRHLRVHPVYGAMWCWEQHRAIELGRVLLVDPSYEPPFFVVGFAEGAGIVFVGTGGGVFTVELSSGRVTKVLEIGECYGIVPYVSFYTPRVLV</sequence>
<gene>
    <name evidence="3" type="primary">gb12085</name>
    <name evidence="3" type="ORF">PR202_gb12085</name>
</gene>
<organism evidence="3 4">
    <name type="scientific">Eleusine coracana subsp. coracana</name>
    <dbReference type="NCBI Taxonomy" id="191504"/>
    <lineage>
        <taxon>Eukaryota</taxon>
        <taxon>Viridiplantae</taxon>
        <taxon>Streptophyta</taxon>
        <taxon>Embryophyta</taxon>
        <taxon>Tracheophyta</taxon>
        <taxon>Spermatophyta</taxon>
        <taxon>Magnoliopsida</taxon>
        <taxon>Liliopsida</taxon>
        <taxon>Poales</taxon>
        <taxon>Poaceae</taxon>
        <taxon>PACMAD clade</taxon>
        <taxon>Chloridoideae</taxon>
        <taxon>Cynodonteae</taxon>
        <taxon>Eleusininae</taxon>
        <taxon>Eleusine</taxon>
    </lineage>
</organism>
<feature type="region of interest" description="Disordered" evidence="1">
    <location>
        <begin position="390"/>
        <end position="516"/>
    </location>
</feature>
<dbReference type="SMART" id="SM00256">
    <property type="entry name" value="FBOX"/>
    <property type="match status" value="1"/>
</dbReference>
<dbReference type="SUPFAM" id="SSF81383">
    <property type="entry name" value="F-box domain"/>
    <property type="match status" value="1"/>
</dbReference>
<reference evidence="3" key="1">
    <citation type="journal article" date="2018" name="DNA Res.">
        <title>Multiple hybrid de novo genome assembly of finger millet, an orphan allotetraploid crop.</title>
        <authorList>
            <person name="Hatakeyama M."/>
            <person name="Aluri S."/>
            <person name="Balachadran M.T."/>
            <person name="Sivarajan S.R."/>
            <person name="Patrignani A."/>
            <person name="Gruter S."/>
            <person name="Poveda L."/>
            <person name="Shimizu-Inatsugi R."/>
            <person name="Baeten J."/>
            <person name="Francoijs K.J."/>
            <person name="Nataraja K.N."/>
            <person name="Reddy Y.A.N."/>
            <person name="Phadnis S."/>
            <person name="Ravikumar R.L."/>
            <person name="Schlapbach R."/>
            <person name="Sreeman S.M."/>
            <person name="Shimizu K.K."/>
        </authorList>
    </citation>
    <scope>NUCLEOTIDE SEQUENCE</scope>
</reference>
<feature type="compositionally biased region" description="Basic residues" evidence="1">
    <location>
        <begin position="415"/>
        <end position="429"/>
    </location>
</feature>
<proteinExistence type="predicted"/>
<dbReference type="EMBL" id="BQKI01000077">
    <property type="protein sequence ID" value="GJN24348.1"/>
    <property type="molecule type" value="Genomic_DNA"/>
</dbReference>
<dbReference type="InterPro" id="IPR001810">
    <property type="entry name" value="F-box_dom"/>
</dbReference>
<evidence type="ECO:0000313" key="4">
    <source>
        <dbReference type="Proteomes" id="UP001054889"/>
    </source>
</evidence>
<dbReference type="AlphaFoldDB" id="A0AAV5ENM4"/>
<protein>
    <recommendedName>
        <fullName evidence="2">F-box domain-containing protein</fullName>
    </recommendedName>
</protein>
<feature type="compositionally biased region" description="Pro residues" evidence="1">
    <location>
        <begin position="431"/>
        <end position="449"/>
    </location>
</feature>
<dbReference type="Proteomes" id="UP001054889">
    <property type="component" value="Unassembled WGS sequence"/>
</dbReference>
<keyword evidence="4" id="KW-1185">Reference proteome</keyword>